<dbReference type="PANTHER" id="PTHR40763">
    <property type="entry name" value="MEMBRANE PROTEIN-RELATED"/>
    <property type="match status" value="1"/>
</dbReference>
<feature type="region of interest" description="Disordered" evidence="1">
    <location>
        <begin position="142"/>
        <end position="177"/>
    </location>
</feature>
<feature type="transmembrane region" description="Helical" evidence="2">
    <location>
        <begin position="40"/>
        <end position="60"/>
    </location>
</feature>
<comment type="caution">
    <text evidence="5">The sequence shown here is derived from an EMBL/GenBank/DDBJ whole genome shotgun (WGS) entry which is preliminary data.</text>
</comment>
<gene>
    <name evidence="5" type="ORF">GCM10011487_00940</name>
</gene>
<evidence type="ECO:0000256" key="2">
    <source>
        <dbReference type="SAM" id="Phobius"/>
    </source>
</evidence>
<dbReference type="Pfam" id="PF09922">
    <property type="entry name" value="LiaF-like_C"/>
    <property type="match status" value="1"/>
</dbReference>
<dbReference type="InterPro" id="IPR054331">
    <property type="entry name" value="LiaF_TM"/>
</dbReference>
<feature type="compositionally biased region" description="Basic and acidic residues" evidence="1">
    <location>
        <begin position="9"/>
        <end position="19"/>
    </location>
</feature>
<sequence length="296" mass="32171">MNQVPPEDDPNRKQDEDWPLHPPRPAPQPSPRHEMFSTRLIVGLLIILLGGTLLADNLGWFEARHILRSLWPLALVAVGVAMIRHPQHKRSRAWGWVLVTVGFWIFADKIGWIHVSLGQLILPGILLFVGGVLVFRSLSGPPSGPDSTTSSTGTPNINGTASTNGTNQTNNTNQGFSFGSAQASDSAEFVRSFAMLSGHELRPVSRPFRGADLNAIMGGIKLDLTSARMEGDSAVIEVFAFWGGVEIYVPPDWTVTSEVTTLLAGFIDKRRPTSVVPTKHLVVKGMVVMAGVEIKN</sequence>
<name>A0A829Y4H9_9GAMM</name>
<dbReference type="PANTHER" id="PTHR40763:SF5">
    <property type="entry name" value="MEMBRANE PROTEIN"/>
    <property type="match status" value="1"/>
</dbReference>
<accession>A0A829Y4H9</accession>
<feature type="domain" description="Cell wall-active antibiotics response LiaF-like C-terminal" evidence="3">
    <location>
        <begin position="209"/>
        <end position="264"/>
    </location>
</feature>
<proteinExistence type="predicted"/>
<dbReference type="Pfam" id="PF22570">
    <property type="entry name" value="LiaF-TM"/>
    <property type="match status" value="1"/>
</dbReference>
<feature type="transmembrane region" description="Helical" evidence="2">
    <location>
        <begin position="95"/>
        <end position="114"/>
    </location>
</feature>
<keyword evidence="6" id="KW-1185">Reference proteome</keyword>
<evidence type="ECO:0000259" key="3">
    <source>
        <dbReference type="Pfam" id="PF09922"/>
    </source>
</evidence>
<organism evidence="5 6">
    <name type="scientific">Steroidobacter agaridevorans</name>
    <dbReference type="NCBI Taxonomy" id="2695856"/>
    <lineage>
        <taxon>Bacteria</taxon>
        <taxon>Pseudomonadati</taxon>
        <taxon>Pseudomonadota</taxon>
        <taxon>Gammaproteobacteria</taxon>
        <taxon>Steroidobacterales</taxon>
        <taxon>Steroidobacteraceae</taxon>
        <taxon>Steroidobacter</taxon>
    </lineage>
</organism>
<dbReference type="Proteomes" id="UP000445000">
    <property type="component" value="Unassembled WGS sequence"/>
</dbReference>
<keyword evidence="2" id="KW-0812">Transmembrane</keyword>
<evidence type="ECO:0000256" key="1">
    <source>
        <dbReference type="SAM" id="MobiDB-lite"/>
    </source>
</evidence>
<dbReference type="RefSeq" id="WP_161810029.1">
    <property type="nucleotide sequence ID" value="NZ_BLJN01000001.1"/>
</dbReference>
<feature type="compositionally biased region" description="Pro residues" evidence="1">
    <location>
        <begin position="20"/>
        <end position="30"/>
    </location>
</feature>
<dbReference type="InterPro" id="IPR024425">
    <property type="entry name" value="LiaF-like_C"/>
</dbReference>
<dbReference type="EMBL" id="BLJN01000001">
    <property type="protein sequence ID" value="GFE78094.1"/>
    <property type="molecule type" value="Genomic_DNA"/>
</dbReference>
<reference evidence="6" key="1">
    <citation type="submission" date="2020-01" db="EMBL/GenBank/DDBJ databases">
        <title>'Steroidobacter agaridevorans' sp. nov., agar-degrading bacteria isolated from rhizosphere soils.</title>
        <authorList>
            <person name="Ikenaga M."/>
            <person name="Kataoka M."/>
            <person name="Murouchi A."/>
            <person name="Katsuragi S."/>
            <person name="Sakai M."/>
        </authorList>
    </citation>
    <scope>NUCLEOTIDE SEQUENCE [LARGE SCALE GENOMIC DNA]</scope>
    <source>
        <strain evidence="6">YU21-B</strain>
    </source>
</reference>
<protein>
    <submittedName>
        <fullName evidence="5">Membrane protein</fullName>
    </submittedName>
</protein>
<feature type="compositionally biased region" description="Low complexity" evidence="1">
    <location>
        <begin position="142"/>
        <end position="175"/>
    </location>
</feature>
<feature type="transmembrane region" description="Helical" evidence="2">
    <location>
        <begin position="120"/>
        <end position="138"/>
    </location>
</feature>
<feature type="transmembrane region" description="Helical" evidence="2">
    <location>
        <begin position="66"/>
        <end position="83"/>
    </location>
</feature>
<feature type="domain" description="LiaF transmembrane" evidence="4">
    <location>
        <begin position="41"/>
        <end position="137"/>
    </location>
</feature>
<evidence type="ECO:0000313" key="6">
    <source>
        <dbReference type="Proteomes" id="UP000445000"/>
    </source>
</evidence>
<dbReference type="AlphaFoldDB" id="A0A829Y4H9"/>
<evidence type="ECO:0000259" key="4">
    <source>
        <dbReference type="Pfam" id="PF22570"/>
    </source>
</evidence>
<keyword evidence="2" id="KW-0472">Membrane</keyword>
<keyword evidence="2" id="KW-1133">Transmembrane helix</keyword>
<feature type="region of interest" description="Disordered" evidence="1">
    <location>
        <begin position="1"/>
        <end position="32"/>
    </location>
</feature>
<evidence type="ECO:0000313" key="5">
    <source>
        <dbReference type="EMBL" id="GFE78094.1"/>
    </source>
</evidence>